<evidence type="ECO:0000313" key="2">
    <source>
        <dbReference type="Proteomes" id="UP001172457"/>
    </source>
</evidence>
<proteinExistence type="predicted"/>
<evidence type="ECO:0000313" key="1">
    <source>
        <dbReference type="EMBL" id="KAJ9537311.1"/>
    </source>
</evidence>
<gene>
    <name evidence="1" type="ORF">OSB04_030044</name>
</gene>
<comment type="caution">
    <text evidence="1">The sequence shown here is derived from an EMBL/GenBank/DDBJ whole genome shotgun (WGS) entry which is preliminary data.</text>
</comment>
<organism evidence="1 2">
    <name type="scientific">Centaurea solstitialis</name>
    <name type="common">yellow star-thistle</name>
    <dbReference type="NCBI Taxonomy" id="347529"/>
    <lineage>
        <taxon>Eukaryota</taxon>
        <taxon>Viridiplantae</taxon>
        <taxon>Streptophyta</taxon>
        <taxon>Embryophyta</taxon>
        <taxon>Tracheophyta</taxon>
        <taxon>Spermatophyta</taxon>
        <taxon>Magnoliopsida</taxon>
        <taxon>eudicotyledons</taxon>
        <taxon>Gunneridae</taxon>
        <taxon>Pentapetalae</taxon>
        <taxon>asterids</taxon>
        <taxon>campanulids</taxon>
        <taxon>Asterales</taxon>
        <taxon>Asteraceae</taxon>
        <taxon>Carduoideae</taxon>
        <taxon>Cardueae</taxon>
        <taxon>Centaureinae</taxon>
        <taxon>Centaurea</taxon>
    </lineage>
</organism>
<dbReference type="EMBL" id="JARYMX010000008">
    <property type="protein sequence ID" value="KAJ9537311.1"/>
    <property type="molecule type" value="Genomic_DNA"/>
</dbReference>
<name>A0AA38SJ31_9ASTR</name>
<keyword evidence="2" id="KW-1185">Reference proteome</keyword>
<protein>
    <submittedName>
        <fullName evidence="1">Uncharacterized protein</fullName>
    </submittedName>
</protein>
<accession>A0AA38SJ31</accession>
<dbReference type="AlphaFoldDB" id="A0AA38SJ31"/>
<dbReference type="Proteomes" id="UP001172457">
    <property type="component" value="Chromosome 8"/>
</dbReference>
<reference evidence="1" key="1">
    <citation type="submission" date="2023-03" db="EMBL/GenBank/DDBJ databases">
        <title>Chromosome-scale reference genome and RAD-based genetic map of yellow starthistle (Centaurea solstitialis) reveal putative structural variation and QTLs associated with invader traits.</title>
        <authorList>
            <person name="Reatini B."/>
            <person name="Cang F.A."/>
            <person name="Jiang Q."/>
            <person name="Mckibben M.T.W."/>
            <person name="Barker M.S."/>
            <person name="Rieseberg L.H."/>
            <person name="Dlugosch K.M."/>
        </authorList>
    </citation>
    <scope>NUCLEOTIDE SEQUENCE</scope>
    <source>
        <strain evidence="1">CAN-66</strain>
        <tissue evidence="1">Leaf</tissue>
    </source>
</reference>
<sequence length="67" mass="7732">MHIFTPILDINSSDLSSVLSNVPHWTQDELLNFVIYAIPLGKEVLKFGIWFDDGVRFRVIVREDGEQ</sequence>